<reference evidence="2 3" key="1">
    <citation type="submission" date="2020-03" db="EMBL/GenBank/DDBJ databases">
        <title>Genomic Encyclopedia of Type Strains, Phase IV (KMG-V): Genome sequencing to study the core and pangenomes of soil and plant-associated prokaryotes.</title>
        <authorList>
            <person name="Whitman W."/>
        </authorList>
    </citation>
    <scope>NUCLEOTIDE SEQUENCE [LARGE SCALE GENOMIC DNA]</scope>
    <source>
        <strain evidence="2 3">1B</strain>
    </source>
</reference>
<evidence type="ECO:0000313" key="2">
    <source>
        <dbReference type="EMBL" id="NKI88392.1"/>
    </source>
</evidence>
<name>A0ABX1HDY5_9BACT</name>
<dbReference type="NCBIfam" id="TIGR04183">
    <property type="entry name" value="Por_Secre_tail"/>
    <property type="match status" value="1"/>
</dbReference>
<dbReference type="RefSeq" id="WP_168672028.1">
    <property type="nucleotide sequence ID" value="NZ_JAAVTK010000002.1"/>
</dbReference>
<evidence type="ECO:0008006" key="4">
    <source>
        <dbReference type="Google" id="ProtNLM"/>
    </source>
</evidence>
<keyword evidence="3" id="KW-1185">Reference proteome</keyword>
<evidence type="ECO:0000256" key="1">
    <source>
        <dbReference type="SAM" id="SignalP"/>
    </source>
</evidence>
<feature type="signal peptide" evidence="1">
    <location>
        <begin position="1"/>
        <end position="36"/>
    </location>
</feature>
<keyword evidence="1" id="KW-0732">Signal</keyword>
<dbReference type="Proteomes" id="UP000717634">
    <property type="component" value="Unassembled WGS sequence"/>
</dbReference>
<accession>A0ABX1HDY5</accession>
<feature type="chain" id="PRO_5045185429" description="T9SS type A sorting domain-containing protein" evidence="1">
    <location>
        <begin position="37"/>
        <end position="747"/>
    </location>
</feature>
<organism evidence="2 3">
    <name type="scientific">Hymenobacter artigasi</name>
    <dbReference type="NCBI Taxonomy" id="2719616"/>
    <lineage>
        <taxon>Bacteria</taxon>
        <taxon>Pseudomonadati</taxon>
        <taxon>Bacteroidota</taxon>
        <taxon>Cytophagia</taxon>
        <taxon>Cytophagales</taxon>
        <taxon>Hymenobacteraceae</taxon>
        <taxon>Hymenobacter</taxon>
    </lineage>
</organism>
<sequence>MESFTPTSVLTAHARAWKSLLTLLLLWLIGAGGAHAQSAPKRAYYSTGSNVAVVKQPSPQVAGSGNVTAGINAADGDVNTFAILKTDANVSVGNPVALRLGLTQAAPAGYRAGVVLANAATLLSLNALGTVTLRTYLTGASPELREEKVVRLDIVRAALGAGSLPTQLEFVSSKSFDAVEIEIGGALGINYITNIYYAYGVRPGLQTRATGYLSRFTVPTSAEYSTASSTGGVCVNTDVDDAANVADISLTNFATMRSTLTVACNPSLRTKLAGVPTGGVPAGYYAGFVIGQNSLLDVSVLSGLRLTTYKAGVKAEASIGANLLQLTLLPDNKAQVSFVATKVFDEVQIERIGVLTALDDLQVFYGFGLAPSAFQGINPVLSNFADPANNVDYFASAAQVIQVFGLGLVTLSSVSNPSFAADVDNTNFAQLNTTGLGVLLNTATASLKLKLNGSGRAGNRVGMVISSGAGLLDLNLLPNLTLSTYDSTNTLIEAKTGAALLSTTLLGSTSQSRISFQASRDFQFVKLEVNAVASLFTNTRIYYAFAEDIPLLSLAAPLPVELTAFTGRWNNGAADLAWSTALEKNSSHFLVERSIGGDVAFQAIGKVLGAGSSNTPKDYKLRDAEAGNLGVTTLYYRLRQVDNDGTETFSPVVVVAVAKAVAVPQLETYPNPAPDAQAVKVRFVNMPAGGGLVQTYSEMGQLVSQQPVGPATTGLVLPRLAPGLYHVVLRDAAGQRLATQRLIISGQ</sequence>
<evidence type="ECO:0000313" key="3">
    <source>
        <dbReference type="Proteomes" id="UP000717634"/>
    </source>
</evidence>
<gene>
    <name evidence="2" type="ORF">HBN54_000979</name>
</gene>
<comment type="caution">
    <text evidence="2">The sequence shown here is derived from an EMBL/GenBank/DDBJ whole genome shotgun (WGS) entry which is preliminary data.</text>
</comment>
<proteinExistence type="predicted"/>
<dbReference type="InterPro" id="IPR026444">
    <property type="entry name" value="Secre_tail"/>
</dbReference>
<dbReference type="EMBL" id="JAAVTK010000002">
    <property type="protein sequence ID" value="NKI88392.1"/>
    <property type="molecule type" value="Genomic_DNA"/>
</dbReference>
<protein>
    <recommendedName>
        <fullName evidence="4">T9SS type A sorting domain-containing protein</fullName>
    </recommendedName>
</protein>